<accession>A0ABW6YE33</accession>
<organism evidence="3 4">
    <name type="scientific">Streptomyces lateritius</name>
    <dbReference type="NCBI Taxonomy" id="67313"/>
    <lineage>
        <taxon>Bacteria</taxon>
        <taxon>Bacillati</taxon>
        <taxon>Actinomycetota</taxon>
        <taxon>Actinomycetes</taxon>
        <taxon>Kitasatosporales</taxon>
        <taxon>Streptomycetaceae</taxon>
        <taxon>Streptomyces</taxon>
    </lineage>
</organism>
<evidence type="ECO:0000256" key="2">
    <source>
        <dbReference type="SAM" id="Phobius"/>
    </source>
</evidence>
<comment type="caution">
    <text evidence="3">The sequence shown here is derived from an EMBL/GenBank/DDBJ whole genome shotgun (WGS) entry which is preliminary data.</text>
</comment>
<dbReference type="RefSeq" id="WP_391934999.1">
    <property type="nucleotide sequence ID" value="NZ_JBIBSM010000008.1"/>
</dbReference>
<reference evidence="3 4" key="1">
    <citation type="submission" date="2024-10" db="EMBL/GenBank/DDBJ databases">
        <title>The Natural Products Discovery Center: Release of the First 8490 Sequenced Strains for Exploring Actinobacteria Biosynthetic Diversity.</title>
        <authorList>
            <person name="Kalkreuter E."/>
            <person name="Kautsar S.A."/>
            <person name="Yang D."/>
            <person name="Bader C.D."/>
            <person name="Teijaro C.N."/>
            <person name="Fluegel L."/>
            <person name="Davis C.M."/>
            <person name="Simpson J.R."/>
            <person name="Lauterbach L."/>
            <person name="Steele A.D."/>
            <person name="Gui C."/>
            <person name="Meng S."/>
            <person name="Li G."/>
            <person name="Viehrig K."/>
            <person name="Ye F."/>
            <person name="Su P."/>
            <person name="Kiefer A.F."/>
            <person name="Nichols A."/>
            <person name="Cepeda A.J."/>
            <person name="Yan W."/>
            <person name="Fan B."/>
            <person name="Jiang Y."/>
            <person name="Adhikari A."/>
            <person name="Zheng C.-J."/>
            <person name="Schuster L."/>
            <person name="Cowan T.M."/>
            <person name="Smanski M.J."/>
            <person name="Chevrette M.G."/>
            <person name="De Carvalho L.P.S."/>
            <person name="Shen B."/>
        </authorList>
    </citation>
    <scope>NUCLEOTIDE SEQUENCE [LARGE SCALE GENOMIC DNA]</scope>
    <source>
        <strain evidence="3 4">NPDC015755</strain>
    </source>
</reference>
<evidence type="ECO:0000313" key="4">
    <source>
        <dbReference type="Proteomes" id="UP001603013"/>
    </source>
</evidence>
<evidence type="ECO:0000313" key="3">
    <source>
        <dbReference type="EMBL" id="MFF8277766.1"/>
    </source>
</evidence>
<keyword evidence="2" id="KW-1133">Transmembrane helix</keyword>
<dbReference type="NCBIfam" id="NF038353">
    <property type="entry name" value="FxLYD_dom"/>
    <property type="match status" value="1"/>
</dbReference>
<feature type="compositionally biased region" description="Basic and acidic residues" evidence="1">
    <location>
        <begin position="79"/>
        <end position="88"/>
    </location>
</feature>
<proteinExistence type="predicted"/>
<keyword evidence="2" id="KW-0472">Membrane</keyword>
<feature type="region of interest" description="Disordered" evidence="1">
    <location>
        <begin position="1"/>
        <end position="24"/>
    </location>
</feature>
<gene>
    <name evidence="3" type="ORF">ACF05T_16895</name>
</gene>
<sequence length="175" mass="18268">MSHQQPPPGWGPPPGAEGGPPPRRKGNAGKIIAFSCLGAVLLVVALIVAITLVARDGDGGGDGDPERRTPAPRSPSGRPQEESGARGDVKITTCEVDPVTKWAAAELLVTNRSSKASDYIVHVEFVDASGTRLSETYTSTNDVAPGQQSKVTAQGLDRITAKITCRIKDVTRSAS</sequence>
<feature type="region of interest" description="Disordered" evidence="1">
    <location>
        <begin position="55"/>
        <end position="88"/>
    </location>
</feature>
<dbReference type="Proteomes" id="UP001603013">
    <property type="component" value="Unassembled WGS sequence"/>
</dbReference>
<feature type="transmembrane region" description="Helical" evidence="2">
    <location>
        <begin position="31"/>
        <end position="54"/>
    </location>
</feature>
<protein>
    <submittedName>
        <fullName evidence="3">FxLYD domain-containing protein</fullName>
    </submittedName>
</protein>
<keyword evidence="2" id="KW-0812">Transmembrane</keyword>
<dbReference type="EMBL" id="JBIBSM010000008">
    <property type="protein sequence ID" value="MFF8277766.1"/>
    <property type="molecule type" value="Genomic_DNA"/>
</dbReference>
<keyword evidence="4" id="KW-1185">Reference proteome</keyword>
<name>A0ABW6YE33_9ACTN</name>
<dbReference type="InterPro" id="IPR047676">
    <property type="entry name" value="FxLYD_dom"/>
</dbReference>
<evidence type="ECO:0000256" key="1">
    <source>
        <dbReference type="SAM" id="MobiDB-lite"/>
    </source>
</evidence>
<feature type="compositionally biased region" description="Pro residues" evidence="1">
    <location>
        <begin position="1"/>
        <end position="21"/>
    </location>
</feature>